<dbReference type="AlphaFoldDB" id="A0AAD5UVN4"/>
<dbReference type="PANTHER" id="PTHR16861:SF4">
    <property type="entry name" value="SH3 DOMAIN PROTEIN (AFU_ORTHOLOGUE AFUA_1G13610)"/>
    <property type="match status" value="1"/>
</dbReference>
<feature type="compositionally biased region" description="Low complexity" evidence="1">
    <location>
        <begin position="498"/>
        <end position="507"/>
    </location>
</feature>
<feature type="compositionally biased region" description="Low complexity" evidence="1">
    <location>
        <begin position="58"/>
        <end position="87"/>
    </location>
</feature>
<keyword evidence="2" id="KW-0812">Transmembrane</keyword>
<feature type="region of interest" description="Disordered" evidence="1">
    <location>
        <begin position="535"/>
        <end position="567"/>
    </location>
</feature>
<feature type="compositionally biased region" description="Low complexity" evidence="1">
    <location>
        <begin position="421"/>
        <end position="434"/>
    </location>
</feature>
<dbReference type="Proteomes" id="UP001212997">
    <property type="component" value="Unassembled WGS sequence"/>
</dbReference>
<feature type="compositionally biased region" description="Pro residues" evidence="1">
    <location>
        <begin position="599"/>
        <end position="608"/>
    </location>
</feature>
<feature type="region of interest" description="Disordered" evidence="1">
    <location>
        <begin position="213"/>
        <end position="239"/>
    </location>
</feature>
<feature type="compositionally biased region" description="Polar residues" evidence="1">
    <location>
        <begin position="375"/>
        <end position="397"/>
    </location>
</feature>
<evidence type="ECO:0000256" key="2">
    <source>
        <dbReference type="SAM" id="Phobius"/>
    </source>
</evidence>
<name>A0AAD5UVN4_9APHY</name>
<feature type="region of interest" description="Disordered" evidence="1">
    <location>
        <begin position="808"/>
        <end position="865"/>
    </location>
</feature>
<dbReference type="EMBL" id="JANAWD010000465">
    <property type="protein sequence ID" value="KAJ3479068.1"/>
    <property type="molecule type" value="Genomic_DNA"/>
</dbReference>
<proteinExistence type="predicted"/>
<feature type="compositionally biased region" description="Basic and acidic residues" evidence="1">
    <location>
        <begin position="939"/>
        <end position="962"/>
    </location>
</feature>
<keyword evidence="4" id="KW-1185">Reference proteome</keyword>
<organism evidence="3 4">
    <name type="scientific">Meripilus lineatus</name>
    <dbReference type="NCBI Taxonomy" id="2056292"/>
    <lineage>
        <taxon>Eukaryota</taxon>
        <taxon>Fungi</taxon>
        <taxon>Dikarya</taxon>
        <taxon>Basidiomycota</taxon>
        <taxon>Agaricomycotina</taxon>
        <taxon>Agaricomycetes</taxon>
        <taxon>Polyporales</taxon>
        <taxon>Meripilaceae</taxon>
        <taxon>Meripilus</taxon>
    </lineage>
</organism>
<feature type="compositionally biased region" description="Low complexity" evidence="1">
    <location>
        <begin position="95"/>
        <end position="134"/>
    </location>
</feature>
<feature type="region of interest" description="Disordered" evidence="1">
    <location>
        <begin position="419"/>
        <end position="512"/>
    </location>
</feature>
<protein>
    <submittedName>
        <fullName evidence="3">Uncharacterized protein</fullName>
    </submittedName>
</protein>
<accession>A0AAD5UVN4</accession>
<feature type="compositionally biased region" description="Polar residues" evidence="1">
    <location>
        <begin position="758"/>
        <end position="769"/>
    </location>
</feature>
<feature type="region of interest" description="Disordered" evidence="1">
    <location>
        <begin position="58"/>
        <end position="134"/>
    </location>
</feature>
<feature type="region of interest" description="Disordered" evidence="1">
    <location>
        <begin position="582"/>
        <end position="617"/>
    </location>
</feature>
<reference evidence="3" key="1">
    <citation type="submission" date="2022-07" db="EMBL/GenBank/DDBJ databases">
        <title>Genome Sequence of Physisporinus lineatus.</title>
        <authorList>
            <person name="Buettner E."/>
        </authorList>
    </citation>
    <scope>NUCLEOTIDE SEQUENCE</scope>
    <source>
        <strain evidence="3">VT162</strain>
    </source>
</reference>
<feature type="region of interest" description="Disordered" evidence="1">
    <location>
        <begin position="704"/>
        <end position="790"/>
    </location>
</feature>
<keyword evidence="2" id="KW-1133">Transmembrane helix</keyword>
<evidence type="ECO:0000313" key="4">
    <source>
        <dbReference type="Proteomes" id="UP001212997"/>
    </source>
</evidence>
<feature type="region of interest" description="Disordered" evidence="1">
    <location>
        <begin position="373"/>
        <end position="402"/>
    </location>
</feature>
<evidence type="ECO:0000256" key="1">
    <source>
        <dbReference type="SAM" id="MobiDB-lite"/>
    </source>
</evidence>
<feature type="region of interest" description="Disordered" evidence="1">
    <location>
        <begin position="878"/>
        <end position="962"/>
    </location>
</feature>
<evidence type="ECO:0000313" key="3">
    <source>
        <dbReference type="EMBL" id="KAJ3479068.1"/>
    </source>
</evidence>
<feature type="compositionally biased region" description="Low complexity" evidence="1">
    <location>
        <begin position="776"/>
        <end position="790"/>
    </location>
</feature>
<feature type="compositionally biased region" description="Low complexity" evidence="1">
    <location>
        <begin position="902"/>
        <end position="922"/>
    </location>
</feature>
<gene>
    <name evidence="3" type="ORF">NLI96_g9325</name>
</gene>
<feature type="transmembrane region" description="Helical" evidence="2">
    <location>
        <begin position="142"/>
        <end position="165"/>
    </location>
</feature>
<feature type="compositionally biased region" description="Gly residues" evidence="1">
    <location>
        <begin position="539"/>
        <end position="561"/>
    </location>
</feature>
<feature type="region of interest" description="Disordered" evidence="1">
    <location>
        <begin position="321"/>
        <end position="354"/>
    </location>
</feature>
<comment type="caution">
    <text evidence="3">The sequence shown here is derived from an EMBL/GenBank/DDBJ whole genome shotgun (WGS) entry which is preliminary data.</text>
</comment>
<dbReference type="PANTHER" id="PTHR16861">
    <property type="entry name" value="GLYCOPROTEIN 38"/>
    <property type="match status" value="1"/>
</dbReference>
<sequence length="962" mass="101053">MTQASQALPSWLTLSATTLTLPDGMVTTSFDTLRLPLTYYGPSIPLGTDGAWTYGGLSSPAPSSAESSSTSPSTQSPSSTLSVSTSPSPSPSPSPSQTQPPSMSSLSTLEPSSEPTSAPTSTPSSSPTGAATPSRGISTATLAAILGTILGIILICLIILVIFLIRRIQRRRRSDPSVGERQTTSSFWNRQTMLFTRPESRRQTPIWTEWQIVQPDDTDAGAAGQRTPGEGSPRGSGEEVDALLTRRSIRSGTVAEEMKQQKTGTDTLVSVPAAVASRGSPRTGHILPREVLSRMVQDEGDAQAIGEIRVVQPSPPLEYSPLLPPRPLDPDGVRATRAAARHSDQSLTSHKSALSLEVQEGAELLTARRVRVSDLGSSRSPSLQQDVEAGTSTSRNTLGLQGLGGRLGRLSWFRRATEAVGSSASPSSPRNSGRIDVNDPYTRTPPRTPRGPRSHSRSRSRSRPDSWIRVPVDEPDLPPHAPHDSGLGLPSTSTRPISSVSAKSASGASGGTVYHDAVSTPVSDFLEFPLPVATVRSGSGNGSSRGNGSSQGTGGNGGNGSGSDAPRQSLLDRQQQLLLLSGVSQPQPPTQVGYVRVPPHVPIPPHDPPAYDDSSLPKLRKHTRLPSDIDVLDIPAPPPASPFSSSRPAFPPGLVQLPTPRTWRDSYPSPVLSGTSEGSAGIAIDVLEEEPPLAREGWRSLATAGVPPISGEGKRTTFGTPMVVHPRGSPMNSEEGSLHSRPSHLAPYPSRSPIASARGSNHTGSNSSRPSEHSAGHSQGSHGHSVGASSSVSSYGYLLPPRRVGEIGELNPVPIASPPLSAVFPGRPRAAATPEATQPTSEPAPQDDTRSSTSSNPFVLPPIPQHSFLFPLSEAEISPSSSNMPLLGRNSAGEMGSGSGAESGTVASRDTTTNSSVTTALTDPITGSRMHVPGMPRRSGMDSDRERRWQSRWHDGGYGDWS</sequence>
<keyword evidence="2" id="KW-0472">Membrane</keyword>
<feature type="compositionally biased region" description="Basic residues" evidence="1">
    <location>
        <begin position="450"/>
        <end position="461"/>
    </location>
</feature>